<protein>
    <submittedName>
        <fullName evidence="5">T9SS type B sorting domain-containing protein</fullName>
    </submittedName>
</protein>
<evidence type="ECO:0000313" key="5">
    <source>
        <dbReference type="EMBL" id="KAB2809774.1"/>
    </source>
</evidence>
<dbReference type="AlphaFoldDB" id="A0A6N6RFD1"/>
<sequence>MRLITFTLALAIALCANGQSSSGNSIDFTFATDYARSPASNSLSNINFPFTVMVWMKATTSTSVSPIFSTANSTIGYTGINLVYDPVGQEIQVILGNNSGFAAANYIRMSASTPGLTGKWVHVAVTMNNATTGSIYINGVSRTVTFDGTANNASFPAGIETSIGFSNAGGGDYFSGELDELTLWDRVLPVNDIRQRMCEKVPANANGLVGHYQFDNTGGVVVDASTSGVDMLYLPGQGVSNQLSGVPLGDQSVFIYGIGTATISSPTGVSLTVFNNTTPQDGVHAYFIADHPDQAQGLGALCDTIGHFGRFIATNPAQPNIPGVISLNPAMSLIFTRPSANQGTWTTAPVTQTLFFSDIIREFLFDPGAYPAVSIDDRVPICASGTVTAPALIGATYNWSTGQMGQTISTPPVGTHWVTIATNCASVVDTFEVYRDTAFDASALPATAFYCPGDTAILTVYNSTARPPIDSVVWSDGVKGISRDVFTPGWYTAYTAVSGTCWQVDSIFVSEGNQSFELGNDTTLCGGEEILLEVPPTANNVLWSTGDTTFSLRVDQPGQYFVNFDINGCNLGDTILVNVLNFQITQPPIVAFCIGEDATITVNANSTPDSIYWSTGSNDPAITVTAAGVYWVEAFRGNCYDSDTTVVEVLEGVTQVNDQDYILCEGDTLELRLDGLVPEVYINDIVWNTGDVGDSLLVTAGGFYTANGISPCGPYEVGFFVDEVNCTVLTYFPNAFTPNGDGLNDYYEFQVGGLEEYRITILDRWGNVVFESYNGETLWDGTIGGTTVPNGAYVYRLVGTSYRGEVIDEAGTLIVSP</sequence>
<keyword evidence="2" id="KW-1015">Disulfide bond</keyword>
<dbReference type="Pfam" id="PF13385">
    <property type="entry name" value="Laminin_G_3"/>
    <property type="match status" value="1"/>
</dbReference>
<dbReference type="InterPro" id="IPR013320">
    <property type="entry name" value="ConA-like_dom_sf"/>
</dbReference>
<feature type="signal peptide" evidence="3">
    <location>
        <begin position="1"/>
        <end position="18"/>
    </location>
</feature>
<dbReference type="SUPFAM" id="SSF49899">
    <property type="entry name" value="Concanavalin A-like lectins/glucanases"/>
    <property type="match status" value="1"/>
</dbReference>
<dbReference type="GO" id="GO:0005975">
    <property type="term" value="P:carbohydrate metabolic process"/>
    <property type="evidence" value="ECO:0007669"/>
    <property type="project" value="UniProtKB-ARBA"/>
</dbReference>
<dbReference type="InterPro" id="IPR006558">
    <property type="entry name" value="LamG-like"/>
</dbReference>
<comment type="caution">
    <text evidence="5">The sequence shown here is derived from an EMBL/GenBank/DDBJ whole genome shotgun (WGS) entry which is preliminary data.</text>
</comment>
<dbReference type="OrthoDB" id="9765926at2"/>
<proteinExistence type="predicted"/>
<name>A0A6N6RFD1_9FLAO</name>
<organism evidence="5 6">
    <name type="scientific">Phaeocystidibacter luteus</name>
    <dbReference type="NCBI Taxonomy" id="911197"/>
    <lineage>
        <taxon>Bacteria</taxon>
        <taxon>Pseudomonadati</taxon>
        <taxon>Bacteroidota</taxon>
        <taxon>Flavobacteriia</taxon>
        <taxon>Flavobacteriales</taxon>
        <taxon>Phaeocystidibacteraceae</taxon>
        <taxon>Phaeocystidibacter</taxon>
    </lineage>
</organism>
<feature type="chain" id="PRO_5027055852" evidence="3">
    <location>
        <begin position="19"/>
        <end position="817"/>
    </location>
</feature>
<dbReference type="Pfam" id="PF13585">
    <property type="entry name" value="CHU_C"/>
    <property type="match status" value="1"/>
</dbReference>
<dbReference type="InterPro" id="IPR026341">
    <property type="entry name" value="T9SS_type_B"/>
</dbReference>
<keyword evidence="6" id="KW-1185">Reference proteome</keyword>
<dbReference type="SMART" id="SM00560">
    <property type="entry name" value="LamGL"/>
    <property type="match status" value="1"/>
</dbReference>
<evidence type="ECO:0000256" key="3">
    <source>
        <dbReference type="SAM" id="SignalP"/>
    </source>
</evidence>
<evidence type="ECO:0000313" key="6">
    <source>
        <dbReference type="Proteomes" id="UP000468650"/>
    </source>
</evidence>
<dbReference type="Gene3D" id="2.60.120.200">
    <property type="match status" value="1"/>
</dbReference>
<evidence type="ECO:0000256" key="2">
    <source>
        <dbReference type="ARBA" id="ARBA00023157"/>
    </source>
</evidence>
<dbReference type="NCBIfam" id="TIGR04131">
    <property type="entry name" value="Bac_Flav_CTERM"/>
    <property type="match status" value="1"/>
</dbReference>
<keyword evidence="1 3" id="KW-0732">Signal</keyword>
<reference evidence="5 6" key="1">
    <citation type="submission" date="2019-09" db="EMBL/GenBank/DDBJ databases">
        <title>Genomes of family Cryomorphaceae.</title>
        <authorList>
            <person name="Bowman J.P."/>
        </authorList>
    </citation>
    <scope>NUCLEOTIDE SEQUENCE [LARGE SCALE GENOMIC DNA]</scope>
    <source>
        <strain evidence="5 6">LMG 25704</strain>
    </source>
</reference>
<dbReference type="RefSeq" id="WP_151667597.1">
    <property type="nucleotide sequence ID" value="NZ_WBVO01000007.1"/>
</dbReference>
<accession>A0A6N6RFD1</accession>
<feature type="domain" description="LamG-like jellyroll fold" evidence="4">
    <location>
        <begin position="50"/>
        <end position="191"/>
    </location>
</feature>
<gene>
    <name evidence="5" type="ORF">F8C67_09465</name>
</gene>
<evidence type="ECO:0000259" key="4">
    <source>
        <dbReference type="SMART" id="SM00560"/>
    </source>
</evidence>
<dbReference type="Proteomes" id="UP000468650">
    <property type="component" value="Unassembled WGS sequence"/>
</dbReference>
<dbReference type="GO" id="GO:0004553">
    <property type="term" value="F:hydrolase activity, hydrolyzing O-glycosyl compounds"/>
    <property type="evidence" value="ECO:0007669"/>
    <property type="project" value="UniProtKB-ARBA"/>
</dbReference>
<evidence type="ECO:0000256" key="1">
    <source>
        <dbReference type="ARBA" id="ARBA00022729"/>
    </source>
</evidence>
<dbReference type="EMBL" id="WBVO01000007">
    <property type="protein sequence ID" value="KAB2809774.1"/>
    <property type="molecule type" value="Genomic_DNA"/>
</dbReference>